<organism evidence="1">
    <name type="scientific">Lepeophtheirus salmonis</name>
    <name type="common">Salmon louse</name>
    <name type="synonym">Caligus salmonis</name>
    <dbReference type="NCBI Taxonomy" id="72036"/>
    <lineage>
        <taxon>Eukaryota</taxon>
        <taxon>Metazoa</taxon>
        <taxon>Ecdysozoa</taxon>
        <taxon>Arthropoda</taxon>
        <taxon>Crustacea</taxon>
        <taxon>Multicrustacea</taxon>
        <taxon>Hexanauplia</taxon>
        <taxon>Copepoda</taxon>
        <taxon>Siphonostomatoida</taxon>
        <taxon>Caligidae</taxon>
        <taxon>Lepeophtheirus</taxon>
    </lineage>
</organism>
<accession>A0A0K2UBN0</accession>
<dbReference type="EMBL" id="HACA01018283">
    <property type="protein sequence ID" value="CDW35644.1"/>
    <property type="molecule type" value="Transcribed_RNA"/>
</dbReference>
<sequence>MSPLFCRSYVAIFLHLNGYLFL</sequence>
<evidence type="ECO:0000313" key="1">
    <source>
        <dbReference type="EMBL" id="CDW35644.1"/>
    </source>
</evidence>
<name>A0A0K2UBN0_LEPSM</name>
<protein>
    <submittedName>
        <fullName evidence="1">Uncharacterized protein</fullName>
    </submittedName>
</protein>
<reference evidence="1" key="1">
    <citation type="submission" date="2014-05" db="EMBL/GenBank/DDBJ databases">
        <authorList>
            <person name="Chronopoulou M."/>
        </authorList>
    </citation>
    <scope>NUCLEOTIDE SEQUENCE</scope>
    <source>
        <tissue evidence="1">Whole organism</tissue>
    </source>
</reference>
<dbReference type="AlphaFoldDB" id="A0A0K2UBN0"/>
<proteinExistence type="predicted"/>